<protein>
    <recommendedName>
        <fullName evidence="3">DUF7029 domain-containing protein</fullName>
    </recommendedName>
</protein>
<keyword evidence="2" id="KW-0732">Signal</keyword>
<dbReference type="AlphaFoldDB" id="A0A9P5HH45"/>
<reference evidence="4" key="1">
    <citation type="submission" date="2020-03" db="EMBL/GenBank/DDBJ databases">
        <title>Draft Genome Sequence of Cylindrodendrum hubeiense.</title>
        <authorList>
            <person name="Buettner E."/>
            <person name="Kellner H."/>
        </authorList>
    </citation>
    <scope>NUCLEOTIDE SEQUENCE</scope>
    <source>
        <strain evidence="4">IHI 201604</strain>
    </source>
</reference>
<feature type="region of interest" description="Disordered" evidence="1">
    <location>
        <begin position="23"/>
        <end position="51"/>
    </location>
</feature>
<dbReference type="Proteomes" id="UP000722485">
    <property type="component" value="Unassembled WGS sequence"/>
</dbReference>
<feature type="compositionally biased region" description="Basic and acidic residues" evidence="1">
    <location>
        <begin position="30"/>
        <end position="43"/>
    </location>
</feature>
<dbReference type="Pfam" id="PF22974">
    <property type="entry name" value="DUF7029"/>
    <property type="match status" value="1"/>
</dbReference>
<name>A0A9P5HH45_9HYPO</name>
<accession>A0A9P5HH45</accession>
<gene>
    <name evidence="4" type="ORF">G7Z17_g850</name>
</gene>
<organism evidence="4 5">
    <name type="scientific">Cylindrodendrum hubeiense</name>
    <dbReference type="NCBI Taxonomy" id="595255"/>
    <lineage>
        <taxon>Eukaryota</taxon>
        <taxon>Fungi</taxon>
        <taxon>Dikarya</taxon>
        <taxon>Ascomycota</taxon>
        <taxon>Pezizomycotina</taxon>
        <taxon>Sordariomycetes</taxon>
        <taxon>Hypocreomycetidae</taxon>
        <taxon>Hypocreales</taxon>
        <taxon>Nectriaceae</taxon>
        <taxon>Cylindrodendrum</taxon>
    </lineage>
</organism>
<evidence type="ECO:0000259" key="3">
    <source>
        <dbReference type="Pfam" id="PF22974"/>
    </source>
</evidence>
<comment type="caution">
    <text evidence="4">The sequence shown here is derived from an EMBL/GenBank/DDBJ whole genome shotgun (WGS) entry which is preliminary data.</text>
</comment>
<dbReference type="InterPro" id="IPR054293">
    <property type="entry name" value="DUF7029"/>
</dbReference>
<feature type="signal peptide" evidence="2">
    <location>
        <begin position="1"/>
        <end position="23"/>
    </location>
</feature>
<feature type="domain" description="DUF7029" evidence="3">
    <location>
        <begin position="101"/>
        <end position="194"/>
    </location>
</feature>
<proteinExistence type="predicted"/>
<sequence>MFFTKYLASFALATLLLCGSSSATPQFESEPIRPLDSRDDPNSDKSAILEPVVPPGVDEDDLGTLALGTRVVLAWAGSKVGSSSQRKLKRDGAVFSEASFKFAYPTIPLDYSSYISGISCSGGRLTSTLTPAAYKFAKKNWSGKGKLVFITSVDGCGSDNTNDLFLAKSITFSDSKRTFTAQGSSAGYRDVATNLNLKWGDLGTLNLKRAVDKRDMFEPHGLHNREVSLGISWGLYLNDFLGIDKDSPWDNAALLAKYNKTGGKTDTSYSKGEIASDFGHHKRSNESALEERKVVKTTEKTFGLAAYCVECGFSGTAEIWGDLDVDLIPFKVTKAQVGFRASFKAGLYLGLVAFVKYEKKYTKSFPRKFIPGFEIPLLAGVGPFVELSFEATMTIQATGSLLLGTAIEWNNIDIMIDLLDYSNSHARGFNPIFTKKKEVAGELKITTSLGMPVKLGLGIDLLSGTWKAGASIVETPSIVGEGSFEVSGTVTEDGTAVGDVNGGCYGIMINIHFENTVQGVLEGDYIGQRTWNIFRPLKSEPILETCIGYTKDSTEDDDTPDGTGSGSGASGNGLNSGGTGLSGSSGSKSPKCKQAAILSPTVPSV</sequence>
<feature type="region of interest" description="Disordered" evidence="1">
    <location>
        <begin position="550"/>
        <end position="605"/>
    </location>
</feature>
<keyword evidence="5" id="KW-1185">Reference proteome</keyword>
<evidence type="ECO:0000256" key="2">
    <source>
        <dbReference type="SAM" id="SignalP"/>
    </source>
</evidence>
<evidence type="ECO:0000313" key="5">
    <source>
        <dbReference type="Proteomes" id="UP000722485"/>
    </source>
</evidence>
<dbReference type="OrthoDB" id="160645at2759"/>
<dbReference type="EMBL" id="JAANBB010000006">
    <property type="protein sequence ID" value="KAF7557303.1"/>
    <property type="molecule type" value="Genomic_DNA"/>
</dbReference>
<evidence type="ECO:0000256" key="1">
    <source>
        <dbReference type="SAM" id="MobiDB-lite"/>
    </source>
</evidence>
<feature type="chain" id="PRO_5040155893" description="DUF7029 domain-containing protein" evidence="2">
    <location>
        <begin position="24"/>
        <end position="605"/>
    </location>
</feature>
<evidence type="ECO:0000313" key="4">
    <source>
        <dbReference type="EMBL" id="KAF7557303.1"/>
    </source>
</evidence>
<feature type="compositionally biased region" description="Gly residues" evidence="1">
    <location>
        <begin position="563"/>
        <end position="583"/>
    </location>
</feature>